<dbReference type="Pfam" id="PF13847">
    <property type="entry name" value="Methyltransf_31"/>
    <property type="match status" value="1"/>
</dbReference>
<dbReference type="InterPro" id="IPR020103">
    <property type="entry name" value="PsdUridine_synth_cat_dom_sf"/>
</dbReference>
<protein>
    <submittedName>
        <fullName evidence="2">Bifunctional methyltransferase</fullName>
    </submittedName>
</protein>
<dbReference type="EMBL" id="LUGH01000018">
    <property type="protein sequence ID" value="OBZ91221.1"/>
    <property type="molecule type" value="Genomic_DNA"/>
</dbReference>
<dbReference type="PANTHER" id="PTHR18895:SF74">
    <property type="entry name" value="MTRF1L RELEASE FACTOR GLUTAMINE METHYLTRANSFERASE"/>
    <property type="match status" value="1"/>
</dbReference>
<dbReference type="SUPFAM" id="SSF53335">
    <property type="entry name" value="S-adenosyl-L-methionine-dependent methyltransferases"/>
    <property type="match status" value="1"/>
</dbReference>
<dbReference type="InterPro" id="IPR002052">
    <property type="entry name" value="DNA_methylase_N6_adenine_CS"/>
</dbReference>
<gene>
    <name evidence="2" type="primary">prmC</name>
    <name evidence="2" type="synonym">trmB</name>
    <name evidence="2" type="ORF">A0J61_00725</name>
</gene>
<dbReference type="SUPFAM" id="SSF55120">
    <property type="entry name" value="Pseudouridine synthase"/>
    <property type="match status" value="1"/>
</dbReference>
<dbReference type="InterPro" id="IPR050320">
    <property type="entry name" value="N5-glutamine_MTase"/>
</dbReference>
<dbReference type="GO" id="GO:0001522">
    <property type="term" value="P:pseudouridine synthesis"/>
    <property type="evidence" value="ECO:0007669"/>
    <property type="project" value="InterPro"/>
</dbReference>
<dbReference type="InParanoid" id="A0A1C7NQ28"/>
<dbReference type="GO" id="GO:0008168">
    <property type="term" value="F:methyltransferase activity"/>
    <property type="evidence" value="ECO:0007669"/>
    <property type="project" value="UniProtKB-KW"/>
</dbReference>
<dbReference type="CDD" id="cd02440">
    <property type="entry name" value="AdoMet_MTases"/>
    <property type="match status" value="1"/>
</dbReference>
<dbReference type="STRING" id="101091.A0A1C7NQ28"/>
<organism evidence="2 3">
    <name type="scientific">Choanephora cucurbitarum</name>
    <dbReference type="NCBI Taxonomy" id="101091"/>
    <lineage>
        <taxon>Eukaryota</taxon>
        <taxon>Fungi</taxon>
        <taxon>Fungi incertae sedis</taxon>
        <taxon>Mucoromycota</taxon>
        <taxon>Mucoromycotina</taxon>
        <taxon>Mucoromycetes</taxon>
        <taxon>Mucorales</taxon>
        <taxon>Mucorineae</taxon>
        <taxon>Choanephoraceae</taxon>
        <taxon>Choanephoroideae</taxon>
        <taxon>Choanephora</taxon>
    </lineage>
</organism>
<evidence type="ECO:0000313" key="3">
    <source>
        <dbReference type="Proteomes" id="UP000093000"/>
    </source>
</evidence>
<dbReference type="OrthoDB" id="269872at2759"/>
<keyword evidence="2" id="KW-0489">Methyltransferase</keyword>
<dbReference type="Proteomes" id="UP000093000">
    <property type="component" value="Unassembled WGS sequence"/>
</dbReference>
<feature type="domain" description="Methyltransferase" evidence="1">
    <location>
        <begin position="372"/>
        <end position="472"/>
    </location>
</feature>
<reference evidence="2 3" key="1">
    <citation type="submission" date="2016-03" db="EMBL/GenBank/DDBJ databases">
        <title>Choanephora cucurbitarum.</title>
        <authorList>
            <person name="Min B."/>
            <person name="Park H."/>
            <person name="Park J.-H."/>
            <person name="Shin H.-D."/>
            <person name="Choi I.-G."/>
        </authorList>
    </citation>
    <scope>NUCLEOTIDE SEQUENCE [LARGE SCALE GENOMIC DNA]</scope>
    <source>
        <strain evidence="2 3">KUS-F28377</strain>
    </source>
</reference>
<dbReference type="Gene3D" id="3.30.2350.10">
    <property type="entry name" value="Pseudouridine synthase"/>
    <property type="match status" value="1"/>
</dbReference>
<proteinExistence type="predicted"/>
<accession>A0A1C7NQ28</accession>
<dbReference type="GO" id="GO:0009982">
    <property type="term" value="F:pseudouridine synthase activity"/>
    <property type="evidence" value="ECO:0007669"/>
    <property type="project" value="InterPro"/>
</dbReference>
<dbReference type="GO" id="GO:0003723">
    <property type="term" value="F:RNA binding"/>
    <property type="evidence" value="ECO:0007669"/>
    <property type="project" value="InterPro"/>
</dbReference>
<dbReference type="PANTHER" id="PTHR18895">
    <property type="entry name" value="HEMK METHYLTRANSFERASE"/>
    <property type="match status" value="1"/>
</dbReference>
<dbReference type="AlphaFoldDB" id="A0A1C7NQ28"/>
<dbReference type="InterPro" id="IPR025714">
    <property type="entry name" value="Methyltranfer_dom"/>
</dbReference>
<dbReference type="GO" id="GO:0032259">
    <property type="term" value="P:methylation"/>
    <property type="evidence" value="ECO:0007669"/>
    <property type="project" value="UniProtKB-KW"/>
</dbReference>
<dbReference type="InterPro" id="IPR029063">
    <property type="entry name" value="SAM-dependent_MTases_sf"/>
</dbReference>
<evidence type="ECO:0000313" key="2">
    <source>
        <dbReference type="EMBL" id="OBZ91221.1"/>
    </source>
</evidence>
<keyword evidence="2" id="KW-0808">Transferase</keyword>
<dbReference type="PROSITE" id="PS00092">
    <property type="entry name" value="N6_MTASE"/>
    <property type="match status" value="1"/>
</dbReference>
<dbReference type="Gene3D" id="3.40.50.150">
    <property type="entry name" value="Vaccinia Virus protein VP39"/>
    <property type="match status" value="1"/>
</dbReference>
<name>A0A1C7NQ28_9FUNG</name>
<sequence length="554" mass="62684">MSEHKANIAHLKIIVPNESDHQRIRKYLLQHYRELFSSKENLHRSFVRKEISLNGVVSEETQFIKAGDVIEIKYDKHLEEARKIEAIPISICYEDDHLAIVWKPSGLNPVMFEKAVRYNIAKRESVEEKLFCINDIQKAASGLVIVAKTENAKKLMLQLYNEDKIEMIMRVLCHGFVSDTDISVFFQADKSGLTAPEKVVRSMTIVSQTPSNNSGHITCLDLSLHTPLNSVNLRRAFYSHSSHPIIGNSQFTCPLKVNSDKGLCTSLISISFTHPILNTPIVSIQPEPSKFKVICDREERFFNKKKEKQIEQLKEAGIDPDSLAENQIASYVISQKEFCGHVFKITKDCLIPRRSSETLVRATVDAVGIDRENTRIIDMGTGCGNLLISILKRLSSSATGVGIDISEAALKMAAENSSKLLSGNNGDKIKWLVRDIHTFSLPPSEKPFDVLVCNPPYLDQTKVSKTKRELNTFEQEPPEALFAGRNGYEWYHILKDVAIMVLRQDGVVVLECGRGMMQKVKELWLDDGWQQHAVYKDDQGWDRCLVLKRSVSNE</sequence>
<evidence type="ECO:0000259" key="1">
    <source>
        <dbReference type="Pfam" id="PF13847"/>
    </source>
</evidence>
<keyword evidence="3" id="KW-1185">Reference proteome</keyword>
<comment type="caution">
    <text evidence="2">The sequence shown here is derived from an EMBL/GenBank/DDBJ whole genome shotgun (WGS) entry which is preliminary data.</text>
</comment>